<dbReference type="InterPro" id="IPR030394">
    <property type="entry name" value="G_HFLX_dom"/>
</dbReference>
<feature type="non-terminal residue" evidence="2">
    <location>
        <position position="1"/>
    </location>
</feature>
<dbReference type="InterPro" id="IPR016496">
    <property type="entry name" value="GTPase_HflX"/>
</dbReference>
<dbReference type="NCBIfam" id="TIGR03156">
    <property type="entry name" value="GTP_HflX"/>
    <property type="match status" value="1"/>
</dbReference>
<feature type="domain" description="Hflx-type G" evidence="1">
    <location>
        <begin position="13"/>
        <end position="173"/>
    </location>
</feature>
<name>A0A940DGF1_9FIRM</name>
<sequence length="173" mass="18877">EIRREKRVRSRIKVVSLVGYTNAGKSTLMNVLTKAGVLEEDKLFATLDPVLRKMRLDDGTEFLLVDTVGFISGLPHDFVHAFRSTLEETKNSDLILHVVDGSDPEAAEQFAVVNEVLASIGADEVPSIVVVNKLDAASDDVAVPVGENTVMISAKYKRGIDELKEKIASALQK</sequence>
<proteinExistence type="predicted"/>
<evidence type="ECO:0000313" key="3">
    <source>
        <dbReference type="Proteomes" id="UP000727857"/>
    </source>
</evidence>
<dbReference type="PRINTS" id="PR00326">
    <property type="entry name" value="GTP1OBG"/>
</dbReference>
<dbReference type="GO" id="GO:0005737">
    <property type="term" value="C:cytoplasm"/>
    <property type="evidence" value="ECO:0007669"/>
    <property type="project" value="TreeGrafter"/>
</dbReference>
<dbReference type="PANTHER" id="PTHR10229">
    <property type="entry name" value="GTP-BINDING PROTEIN HFLX"/>
    <property type="match status" value="1"/>
</dbReference>
<reference evidence="2" key="2">
    <citation type="journal article" date="2021" name="PeerJ">
        <title>Extensive microbial diversity within the chicken gut microbiome revealed by metagenomics and culture.</title>
        <authorList>
            <person name="Gilroy R."/>
            <person name="Ravi A."/>
            <person name="Getino M."/>
            <person name="Pursley I."/>
            <person name="Horton D.L."/>
            <person name="Alikhan N.F."/>
            <person name="Baker D."/>
            <person name="Gharbi K."/>
            <person name="Hall N."/>
            <person name="Watson M."/>
            <person name="Adriaenssens E.M."/>
            <person name="Foster-Nyarko E."/>
            <person name="Jarju S."/>
            <person name="Secka A."/>
            <person name="Antonio M."/>
            <person name="Oren A."/>
            <person name="Chaudhuri R.R."/>
            <person name="La Ragione R."/>
            <person name="Hildebrand F."/>
            <person name="Pallen M.J."/>
        </authorList>
    </citation>
    <scope>NUCLEOTIDE SEQUENCE</scope>
    <source>
        <strain evidence="2">517</strain>
    </source>
</reference>
<accession>A0A940DGF1</accession>
<dbReference type="PANTHER" id="PTHR10229:SF0">
    <property type="entry name" value="GTP-BINDING PROTEIN 6-RELATED"/>
    <property type="match status" value="1"/>
</dbReference>
<evidence type="ECO:0000313" key="2">
    <source>
        <dbReference type="EMBL" id="MBO8423936.1"/>
    </source>
</evidence>
<dbReference type="SUPFAM" id="SSF52540">
    <property type="entry name" value="P-loop containing nucleoside triphosphate hydrolases"/>
    <property type="match status" value="1"/>
</dbReference>
<dbReference type="PROSITE" id="PS51705">
    <property type="entry name" value="G_HFLX"/>
    <property type="match status" value="1"/>
</dbReference>
<reference evidence="2" key="1">
    <citation type="submission" date="2020-10" db="EMBL/GenBank/DDBJ databases">
        <authorList>
            <person name="Gilroy R."/>
        </authorList>
    </citation>
    <scope>NUCLEOTIDE SEQUENCE</scope>
    <source>
        <strain evidence="2">517</strain>
    </source>
</reference>
<dbReference type="Pfam" id="PF01926">
    <property type="entry name" value="MMR_HSR1"/>
    <property type="match status" value="1"/>
</dbReference>
<dbReference type="GO" id="GO:0043022">
    <property type="term" value="F:ribosome binding"/>
    <property type="evidence" value="ECO:0007669"/>
    <property type="project" value="TreeGrafter"/>
</dbReference>
<dbReference type="InterPro" id="IPR027417">
    <property type="entry name" value="P-loop_NTPase"/>
</dbReference>
<dbReference type="GO" id="GO:0005525">
    <property type="term" value="F:GTP binding"/>
    <property type="evidence" value="ECO:0007669"/>
    <property type="project" value="InterPro"/>
</dbReference>
<dbReference type="CDD" id="cd01878">
    <property type="entry name" value="HflX"/>
    <property type="match status" value="1"/>
</dbReference>
<gene>
    <name evidence="2" type="primary">hflX</name>
    <name evidence="2" type="ORF">IAB16_02805</name>
</gene>
<dbReference type="Gene3D" id="3.40.50.300">
    <property type="entry name" value="P-loop containing nucleotide triphosphate hydrolases"/>
    <property type="match status" value="1"/>
</dbReference>
<dbReference type="InterPro" id="IPR006073">
    <property type="entry name" value="GTP-bd"/>
</dbReference>
<evidence type="ECO:0000259" key="1">
    <source>
        <dbReference type="PROSITE" id="PS51705"/>
    </source>
</evidence>
<dbReference type="Proteomes" id="UP000727857">
    <property type="component" value="Unassembled WGS sequence"/>
</dbReference>
<dbReference type="EMBL" id="JADINF010000067">
    <property type="protein sequence ID" value="MBO8423936.1"/>
    <property type="molecule type" value="Genomic_DNA"/>
</dbReference>
<comment type="caution">
    <text evidence="2">The sequence shown here is derived from an EMBL/GenBank/DDBJ whole genome shotgun (WGS) entry which is preliminary data.</text>
</comment>
<dbReference type="AlphaFoldDB" id="A0A940DGF1"/>
<protein>
    <submittedName>
        <fullName evidence="2">GTPase HflX</fullName>
    </submittedName>
</protein>
<organism evidence="2 3">
    <name type="scientific">Candidatus Stercoripulliclostridium pullicola</name>
    <dbReference type="NCBI Taxonomy" id="2840953"/>
    <lineage>
        <taxon>Bacteria</taxon>
        <taxon>Bacillati</taxon>
        <taxon>Bacillota</taxon>
        <taxon>Clostridia</taxon>
        <taxon>Eubacteriales</taxon>
        <taxon>Candidatus Stercoripulliclostridium</taxon>
    </lineage>
</organism>